<evidence type="ECO:0000313" key="2">
    <source>
        <dbReference type="Proteomes" id="UP000789901"/>
    </source>
</evidence>
<accession>A0ABN7XL30</accession>
<proteinExistence type="predicted"/>
<gene>
    <name evidence="1" type="ORF">GMARGA_LOCUS44842</name>
</gene>
<feature type="non-terminal residue" evidence="1">
    <location>
        <position position="1"/>
    </location>
</feature>
<organism evidence="1 2">
    <name type="scientific">Gigaspora margarita</name>
    <dbReference type="NCBI Taxonomy" id="4874"/>
    <lineage>
        <taxon>Eukaryota</taxon>
        <taxon>Fungi</taxon>
        <taxon>Fungi incertae sedis</taxon>
        <taxon>Mucoromycota</taxon>
        <taxon>Glomeromycotina</taxon>
        <taxon>Glomeromycetes</taxon>
        <taxon>Diversisporales</taxon>
        <taxon>Gigasporaceae</taxon>
        <taxon>Gigaspora</taxon>
    </lineage>
</organism>
<protein>
    <submittedName>
        <fullName evidence="1">7526_t:CDS:1</fullName>
    </submittedName>
</protein>
<name>A0ABN7XL30_GIGMA</name>
<comment type="caution">
    <text evidence="1">The sequence shown here is derived from an EMBL/GenBank/DDBJ whole genome shotgun (WGS) entry which is preliminary data.</text>
</comment>
<keyword evidence="2" id="KW-1185">Reference proteome</keyword>
<dbReference type="Proteomes" id="UP000789901">
    <property type="component" value="Unassembled WGS sequence"/>
</dbReference>
<sequence length="40" mass="4664">SQLKNANILHSNDDDLQEQLNEWASKFENLQLLHASEIKE</sequence>
<reference evidence="1 2" key="1">
    <citation type="submission" date="2021-06" db="EMBL/GenBank/DDBJ databases">
        <authorList>
            <person name="Kallberg Y."/>
            <person name="Tangrot J."/>
            <person name="Rosling A."/>
        </authorList>
    </citation>
    <scope>NUCLEOTIDE SEQUENCE [LARGE SCALE GENOMIC DNA]</scope>
    <source>
        <strain evidence="1 2">120-4 pot B 10/14</strain>
    </source>
</reference>
<feature type="non-terminal residue" evidence="1">
    <location>
        <position position="40"/>
    </location>
</feature>
<evidence type="ECO:0000313" key="1">
    <source>
        <dbReference type="EMBL" id="CAG8856021.1"/>
    </source>
</evidence>
<dbReference type="EMBL" id="CAJVQB010155414">
    <property type="protein sequence ID" value="CAG8856021.1"/>
    <property type="molecule type" value="Genomic_DNA"/>
</dbReference>